<dbReference type="Proteomes" id="UP000317494">
    <property type="component" value="Unassembled WGS sequence"/>
</dbReference>
<sequence length="39" mass="4471">NQFLISEGVTSIGRSIQEVSIRSWAHWVELCRELKDSVP</sequence>
<name>A0A507BZN8_9FUNG</name>
<accession>A0A507BZN8</accession>
<dbReference type="VEuPathDB" id="FungiDB:SeMB42_g07783"/>
<protein>
    <submittedName>
        <fullName evidence="1">Uncharacterized protein</fullName>
    </submittedName>
</protein>
<dbReference type="AlphaFoldDB" id="A0A507BZN8"/>
<evidence type="ECO:0000313" key="2">
    <source>
        <dbReference type="Proteomes" id="UP000317494"/>
    </source>
</evidence>
<comment type="caution">
    <text evidence="1">The sequence shown here is derived from an EMBL/GenBank/DDBJ whole genome shotgun (WGS) entry which is preliminary data.</text>
</comment>
<proteinExistence type="predicted"/>
<organism evidence="1 2">
    <name type="scientific">Synchytrium endobioticum</name>
    <dbReference type="NCBI Taxonomy" id="286115"/>
    <lineage>
        <taxon>Eukaryota</taxon>
        <taxon>Fungi</taxon>
        <taxon>Fungi incertae sedis</taxon>
        <taxon>Chytridiomycota</taxon>
        <taxon>Chytridiomycota incertae sedis</taxon>
        <taxon>Chytridiomycetes</taxon>
        <taxon>Synchytriales</taxon>
        <taxon>Synchytriaceae</taxon>
        <taxon>Synchytrium</taxon>
    </lineage>
</organism>
<feature type="non-terminal residue" evidence="1">
    <location>
        <position position="1"/>
    </location>
</feature>
<gene>
    <name evidence="1" type="ORF">SeMB42_g07783</name>
</gene>
<keyword evidence="2" id="KW-1185">Reference proteome</keyword>
<reference evidence="1 2" key="1">
    <citation type="journal article" date="2019" name="Sci. Rep.">
        <title>Comparative genomics of chytrid fungi reveal insights into the obligate biotrophic and pathogenic lifestyle of Synchytrium endobioticum.</title>
        <authorList>
            <person name="van de Vossenberg B.T.L.H."/>
            <person name="Warris S."/>
            <person name="Nguyen H.D.T."/>
            <person name="van Gent-Pelzer M.P.E."/>
            <person name="Joly D.L."/>
            <person name="van de Geest H.C."/>
            <person name="Bonants P.J.M."/>
            <person name="Smith D.S."/>
            <person name="Levesque C.A."/>
            <person name="van der Lee T.A.J."/>
        </authorList>
    </citation>
    <scope>NUCLEOTIDE SEQUENCE [LARGE SCALE GENOMIC DNA]</scope>
    <source>
        <strain evidence="1 2">MB42</strain>
    </source>
</reference>
<evidence type="ECO:0000313" key="1">
    <source>
        <dbReference type="EMBL" id="TPX31274.1"/>
    </source>
</evidence>
<dbReference type="EMBL" id="QEAN01000625">
    <property type="protein sequence ID" value="TPX31274.1"/>
    <property type="molecule type" value="Genomic_DNA"/>
</dbReference>